<dbReference type="RefSeq" id="WP_013175519.1">
    <property type="nucleotide sequence ID" value="NC_014220.1"/>
</dbReference>
<dbReference type="STRING" id="643648.Slip_1354"/>
<dbReference type="InterPro" id="IPR013410">
    <property type="entry name" value="CRISPR-assoc_RAMP_Cmr4"/>
</dbReference>
<evidence type="ECO:0000313" key="4">
    <source>
        <dbReference type="Proteomes" id="UP000000378"/>
    </source>
</evidence>
<dbReference type="Pfam" id="PF03787">
    <property type="entry name" value="RAMPs"/>
    <property type="match status" value="1"/>
</dbReference>
<dbReference type="PANTHER" id="PTHR36700:SF1">
    <property type="entry name" value="CRISPR SYSTEM CMR SUBUNIT CMR4"/>
    <property type="match status" value="1"/>
</dbReference>
<dbReference type="EMBL" id="CP002048">
    <property type="protein sequence ID" value="ADI02117.1"/>
    <property type="molecule type" value="Genomic_DNA"/>
</dbReference>
<name>D7CN32_SYNLT</name>
<dbReference type="eggNOG" id="COG1336">
    <property type="taxonomic scope" value="Bacteria"/>
</dbReference>
<organism evidence="3 4">
    <name type="scientific">Syntrophothermus lipocalidus (strain DSM 12680 / TGB-C1)</name>
    <dbReference type="NCBI Taxonomy" id="643648"/>
    <lineage>
        <taxon>Bacteria</taxon>
        <taxon>Bacillati</taxon>
        <taxon>Bacillota</taxon>
        <taxon>Clostridia</taxon>
        <taxon>Eubacteriales</taxon>
        <taxon>Syntrophomonadaceae</taxon>
        <taxon>Syntrophothermus</taxon>
    </lineage>
</organism>
<keyword evidence="4" id="KW-1185">Reference proteome</keyword>
<protein>
    <submittedName>
        <fullName evidence="3">CRISPR-associated RAMP protein, Cmr4 family</fullName>
    </submittedName>
</protein>
<dbReference type="NCBIfam" id="TIGR02580">
    <property type="entry name" value="cas_RAMP_Cmr4"/>
    <property type="match status" value="1"/>
</dbReference>
<dbReference type="PANTHER" id="PTHR36700">
    <property type="entry name" value="CRISPR SYSTEM CMR SUBUNIT CMR4"/>
    <property type="match status" value="1"/>
</dbReference>
<keyword evidence="1" id="KW-0051">Antiviral defense</keyword>
<dbReference type="AlphaFoldDB" id="D7CN32"/>
<accession>D7CN32</accession>
<feature type="domain" description="CRISPR type III-associated protein" evidence="2">
    <location>
        <begin position="8"/>
        <end position="258"/>
    </location>
</feature>
<evidence type="ECO:0000256" key="1">
    <source>
        <dbReference type="ARBA" id="ARBA00023118"/>
    </source>
</evidence>
<reference evidence="4" key="1">
    <citation type="journal article" date="2010" name="Stand. Genomic Sci.">
        <title>Complete genome sequence of Syntrophothermus lipocalidus type strain (TGB-C1T).</title>
        <authorList>
            <consortium name="US DOE Joint Genome Institute (JGI-PGF)"/>
            <person name="Djao O."/>
            <person name="Zhang X."/>
            <person name="Lucas S."/>
            <person name="Lapidus A."/>
            <person name="Glavina Del Rio T."/>
            <person name="Nolan M."/>
            <person name="Tice H."/>
            <person name="Cheng J."/>
            <person name="Han C."/>
            <person name="Tapia R."/>
            <person name="Goodwin L."/>
            <person name="Pitluck S."/>
            <person name="Liolios K."/>
            <person name="Ivanova N."/>
            <person name="Mavromatis K."/>
            <person name="Mikhailova N."/>
            <person name="Ovchinnikova G."/>
            <person name="Pati A."/>
            <person name="Brambilla E."/>
            <person name="Chen A."/>
            <person name="Palaniappan K."/>
            <person name="Land M."/>
            <person name="Hauser L."/>
            <person name="Chang Y."/>
            <person name="Jeffries C."/>
            <person name="Rohde M."/>
            <person name="Sikorski J."/>
            <person name="Spring S."/>
            <person name="Goker M."/>
            <person name="Detter J."/>
            <person name="Woyke T."/>
            <person name="Bristow J."/>
            <person name="Eisen J."/>
            <person name="Markowitz V."/>
            <person name="Hugenholtz P."/>
            <person name="Kyrpides N."/>
            <person name="Klenk H."/>
        </authorList>
    </citation>
    <scope>NUCLEOTIDE SEQUENCE [LARGE SCALE GENOMIC DNA]</scope>
    <source>
        <strain evidence="4">DSM 12680 / TGB-C1</strain>
    </source>
</reference>
<reference evidence="3 4" key="2">
    <citation type="journal article" date="2010" name="Stand. Genomic Sci.">
        <title>Complete genome sequence of Syntrophothermus lipocalidus type strain (TGB-C1).</title>
        <authorList>
            <person name="Djao O.D."/>
            <person name="Zhang X."/>
            <person name="Lucas S."/>
            <person name="Lapidus A."/>
            <person name="Del Rio T.G."/>
            <person name="Nolan M."/>
            <person name="Tice H."/>
            <person name="Cheng J.F."/>
            <person name="Han C."/>
            <person name="Tapia R."/>
            <person name="Goodwin L."/>
            <person name="Pitluck S."/>
            <person name="Liolios K."/>
            <person name="Ivanova N."/>
            <person name="Mavromatis K."/>
            <person name="Mikhailova N."/>
            <person name="Ovchinnikova G."/>
            <person name="Pati A."/>
            <person name="Brambilla E."/>
            <person name="Chen A."/>
            <person name="Palaniappan K."/>
            <person name="Land M."/>
            <person name="Hauser L."/>
            <person name="Chang Y.J."/>
            <person name="Jeffries C.D."/>
            <person name="Rohde M."/>
            <person name="Sikorski J."/>
            <person name="Spring S."/>
            <person name="Goker M."/>
            <person name="Detter J.C."/>
            <person name="Woyke T."/>
            <person name="Bristow J."/>
            <person name="Eisen J.A."/>
            <person name="Markowitz V."/>
            <person name="Hugenholtz P."/>
            <person name="Kyrpides N.C."/>
            <person name="Klenk H.P."/>
        </authorList>
    </citation>
    <scope>NUCLEOTIDE SEQUENCE [LARGE SCALE GENOMIC DNA]</scope>
    <source>
        <strain evidence="4">DSM 12680 / TGB-C1</strain>
    </source>
</reference>
<dbReference type="OrthoDB" id="9789361at2"/>
<dbReference type="HOGENOM" id="CLU_047795_0_0_9"/>
<sequence length="282" mass="31513">MLKKFFIIECLTNMHVGTGSTSGGTIDLEVQRDETTGFPVIYASSLKGALREHFEQHVYAGSQNKVDEMFGDPNTKGKLRILQALMLGRPVRCQEQPWILVTMKEVLQEFVDLYERLEGATDPVGNTCLKGLRDFLANKDKSQNNGRSQKINIEGELASQPVLKGRSWIKCLFGTEDIVILEKEQCRIFRELPVAARNHLENGISKNLWYEEFVPHKSRFFFAVLAEESDEAILEDFAKKVQQMPVQIGANATVGYGYTNIMELKTGADGAENCTGGEGVDA</sequence>
<gene>
    <name evidence="3" type="ordered locus">Slip_1354</name>
</gene>
<dbReference type="KEGG" id="slp:Slip_1354"/>
<proteinExistence type="predicted"/>
<dbReference type="InterPro" id="IPR005537">
    <property type="entry name" value="RAMP_III_fam"/>
</dbReference>
<dbReference type="GO" id="GO:0051607">
    <property type="term" value="P:defense response to virus"/>
    <property type="evidence" value="ECO:0007669"/>
    <property type="project" value="UniProtKB-KW"/>
</dbReference>
<evidence type="ECO:0000259" key="2">
    <source>
        <dbReference type="Pfam" id="PF03787"/>
    </source>
</evidence>
<evidence type="ECO:0000313" key="3">
    <source>
        <dbReference type="EMBL" id="ADI02117.1"/>
    </source>
</evidence>
<dbReference type="Proteomes" id="UP000000378">
    <property type="component" value="Chromosome"/>
</dbReference>